<evidence type="ECO:0000256" key="1">
    <source>
        <dbReference type="ARBA" id="ARBA00022670"/>
    </source>
</evidence>
<dbReference type="EMBL" id="CAAALY010124494">
    <property type="protein sequence ID" value="VEL31606.1"/>
    <property type="molecule type" value="Genomic_DNA"/>
</dbReference>
<comment type="caution">
    <text evidence="5">The sequence shown here is derived from an EMBL/GenBank/DDBJ whole genome shotgun (WGS) entry which is preliminary data.</text>
</comment>
<dbReference type="PROSITE" id="PS51829">
    <property type="entry name" value="P_HOMO_B"/>
    <property type="match status" value="1"/>
</dbReference>
<evidence type="ECO:0000259" key="4">
    <source>
        <dbReference type="PROSITE" id="PS51829"/>
    </source>
</evidence>
<feature type="region of interest" description="Disordered" evidence="3">
    <location>
        <begin position="1"/>
        <end position="27"/>
    </location>
</feature>
<proteinExistence type="predicted"/>
<evidence type="ECO:0000256" key="2">
    <source>
        <dbReference type="ARBA" id="ARBA00022801"/>
    </source>
</evidence>
<dbReference type="GO" id="GO:0004252">
    <property type="term" value="F:serine-type endopeptidase activity"/>
    <property type="evidence" value="ECO:0007669"/>
    <property type="project" value="InterPro"/>
</dbReference>
<dbReference type="OrthoDB" id="5805246at2759"/>
<dbReference type="SUPFAM" id="SSF49785">
    <property type="entry name" value="Galactose-binding domain-like"/>
    <property type="match status" value="1"/>
</dbReference>
<dbReference type="InterPro" id="IPR002884">
    <property type="entry name" value="P_dom"/>
</dbReference>
<keyword evidence="2" id="KW-0378">Hydrolase</keyword>
<reference evidence="5" key="1">
    <citation type="submission" date="2018-11" db="EMBL/GenBank/DDBJ databases">
        <authorList>
            <consortium name="Pathogen Informatics"/>
        </authorList>
    </citation>
    <scope>NUCLEOTIDE SEQUENCE</scope>
</reference>
<accession>A0A448X9R5</accession>
<evidence type="ECO:0000313" key="6">
    <source>
        <dbReference type="Proteomes" id="UP000784294"/>
    </source>
</evidence>
<keyword evidence="1" id="KW-0645">Protease</keyword>
<keyword evidence="6" id="KW-1185">Reference proteome</keyword>
<organism evidence="5 6">
    <name type="scientific">Protopolystoma xenopodis</name>
    <dbReference type="NCBI Taxonomy" id="117903"/>
    <lineage>
        <taxon>Eukaryota</taxon>
        <taxon>Metazoa</taxon>
        <taxon>Spiralia</taxon>
        <taxon>Lophotrochozoa</taxon>
        <taxon>Platyhelminthes</taxon>
        <taxon>Monogenea</taxon>
        <taxon>Polyopisthocotylea</taxon>
        <taxon>Polystomatidea</taxon>
        <taxon>Polystomatidae</taxon>
        <taxon>Protopolystoma</taxon>
    </lineage>
</organism>
<name>A0A448X9R5_9PLAT</name>
<dbReference type="Gene3D" id="2.60.120.260">
    <property type="entry name" value="Galactose-binding domain-like"/>
    <property type="match status" value="1"/>
</dbReference>
<dbReference type="GO" id="GO:0006508">
    <property type="term" value="P:proteolysis"/>
    <property type="evidence" value="ECO:0007669"/>
    <property type="project" value="UniProtKB-KW"/>
</dbReference>
<sequence length="120" mass="13620">MSFSKSSATGRIMHPPGSGTSPAAEGVEGHSCQLDRIEQVILRLGWFHECRGALSVWLISPSGLRSLMLDWRVNDHFYGRGMIELNSVMHWAELAHGVWQVHVSLDWRQCFNDLFLRQSV</sequence>
<dbReference type="AlphaFoldDB" id="A0A448X9R5"/>
<dbReference type="InterPro" id="IPR008979">
    <property type="entry name" value="Galactose-bd-like_sf"/>
</dbReference>
<evidence type="ECO:0000313" key="5">
    <source>
        <dbReference type="EMBL" id="VEL31606.1"/>
    </source>
</evidence>
<dbReference type="Pfam" id="PF01483">
    <property type="entry name" value="P_proprotein"/>
    <property type="match status" value="1"/>
</dbReference>
<evidence type="ECO:0000256" key="3">
    <source>
        <dbReference type="SAM" id="MobiDB-lite"/>
    </source>
</evidence>
<gene>
    <name evidence="5" type="ORF">PXEA_LOCUS25046</name>
</gene>
<feature type="domain" description="P/Homo B" evidence="4">
    <location>
        <begin position="1"/>
        <end position="120"/>
    </location>
</feature>
<dbReference type="Proteomes" id="UP000784294">
    <property type="component" value="Unassembled WGS sequence"/>
</dbReference>
<protein>
    <recommendedName>
        <fullName evidence="4">P/Homo B domain-containing protein</fullName>
    </recommendedName>
</protein>